<reference evidence="5 6" key="1">
    <citation type="submission" date="2019-07" db="EMBL/GenBank/DDBJ databases">
        <authorList>
            <person name="Kim J.K."/>
            <person name="Cheong H.-M."/>
            <person name="Choi Y."/>
            <person name="Hwang K.J."/>
            <person name="Lee S."/>
            <person name="Choi C."/>
        </authorList>
    </citation>
    <scope>NUCLEOTIDE SEQUENCE [LARGE SCALE GENOMIC DNA]</scope>
    <source>
        <strain evidence="5 6">KS 22</strain>
    </source>
</reference>
<dbReference type="AlphaFoldDB" id="A0A7G5BU29"/>
<feature type="domain" description="Putative zinc-finger" evidence="4">
    <location>
        <begin position="3"/>
        <end position="37"/>
    </location>
</feature>
<feature type="compositionally biased region" description="Polar residues" evidence="3">
    <location>
        <begin position="80"/>
        <end position="102"/>
    </location>
</feature>
<dbReference type="EMBL" id="CP041969">
    <property type="protein sequence ID" value="QMV40463.1"/>
    <property type="molecule type" value="Genomic_DNA"/>
</dbReference>
<feature type="region of interest" description="Disordered" evidence="3">
    <location>
        <begin position="78"/>
        <end position="107"/>
    </location>
</feature>
<evidence type="ECO:0000259" key="4">
    <source>
        <dbReference type="Pfam" id="PF13490"/>
    </source>
</evidence>
<feature type="compositionally biased region" description="Low complexity" evidence="3">
    <location>
        <begin position="141"/>
        <end position="161"/>
    </location>
</feature>
<evidence type="ECO:0000313" key="5">
    <source>
        <dbReference type="EMBL" id="QMV40463.1"/>
    </source>
</evidence>
<dbReference type="KEGG" id="cchl:FPL14_04040"/>
<feature type="region of interest" description="Disordered" evidence="3">
    <location>
        <begin position="139"/>
        <end position="216"/>
    </location>
</feature>
<dbReference type="InterPro" id="IPR027383">
    <property type="entry name" value="Znf_put"/>
</dbReference>
<evidence type="ECO:0000256" key="2">
    <source>
        <dbReference type="ARBA" id="ARBA00024438"/>
    </source>
</evidence>
<evidence type="ECO:0000256" key="1">
    <source>
        <dbReference type="ARBA" id="ARBA00024353"/>
    </source>
</evidence>
<dbReference type="RefSeq" id="WP_182301813.1">
    <property type="nucleotide sequence ID" value="NZ_CP041969.1"/>
</dbReference>
<comment type="similarity">
    <text evidence="1">Belongs to the zinc-associated anti-sigma factor (ZAS) superfamily. Anti-sigma-W factor family.</text>
</comment>
<dbReference type="InterPro" id="IPR041916">
    <property type="entry name" value="Anti_sigma_zinc_sf"/>
</dbReference>
<proteinExistence type="inferred from homology"/>
<evidence type="ECO:0000256" key="3">
    <source>
        <dbReference type="SAM" id="MobiDB-lite"/>
    </source>
</evidence>
<organism evidence="5 6">
    <name type="scientific">Cohnella cholangitidis</name>
    <dbReference type="NCBI Taxonomy" id="2598458"/>
    <lineage>
        <taxon>Bacteria</taxon>
        <taxon>Bacillati</taxon>
        <taxon>Bacillota</taxon>
        <taxon>Bacilli</taxon>
        <taxon>Bacillales</taxon>
        <taxon>Paenibacillaceae</taxon>
        <taxon>Cohnella</taxon>
    </lineage>
</organism>
<gene>
    <name evidence="5" type="ORF">FPL14_04040</name>
</gene>
<dbReference type="Pfam" id="PF13490">
    <property type="entry name" value="zf-HC2"/>
    <property type="match status" value="1"/>
</dbReference>
<sequence>MICQEVMELMQRYIDGDLDQQETSLMMDHAGQCPDCAAMLARLQKLSSELEQLPRVVPKYSLVDAILPELDRLHAAESSKGLNVSQERSDSSAPTSTPSGRSNRPARHLFGKISGAVAAGIVAGLLLFSNPGQWTLGGTGSNNEAAAPSPAAAPASEGSSALMMRKGLEDSPEAKMESKQQGGVEDQAGGAEPRAFSGAQDSNDAIDSDSGKKLDASANRIESVPVAESPLKINSDNPAISGYSVPAAAVDSPDGKWKAIAVSDGGTFQVYLNEDGSEYYSSQAKDGKISLLSWNDESTLLYFTFTDAEGNESQWQFDVAAAKESKR</sequence>
<feature type="compositionally biased region" description="Basic and acidic residues" evidence="3">
    <location>
        <begin position="166"/>
        <end position="178"/>
    </location>
</feature>
<name>A0A7G5BU29_9BACL</name>
<keyword evidence="6" id="KW-1185">Reference proteome</keyword>
<evidence type="ECO:0000313" key="6">
    <source>
        <dbReference type="Proteomes" id="UP000515679"/>
    </source>
</evidence>
<dbReference type="Gene3D" id="1.10.10.1320">
    <property type="entry name" value="Anti-sigma factor, zinc-finger domain"/>
    <property type="match status" value="1"/>
</dbReference>
<dbReference type="Proteomes" id="UP000515679">
    <property type="component" value="Chromosome"/>
</dbReference>
<protein>
    <recommendedName>
        <fullName evidence="2">Anti-sigma-W factor RsiW</fullName>
    </recommendedName>
</protein>
<accession>A0A7G5BU29</accession>